<dbReference type="AlphaFoldDB" id="A0A164UVK5"/>
<dbReference type="Gramene" id="KZM89424">
    <property type="protein sequence ID" value="KZM89424"/>
    <property type="gene ID" value="DCAR_023213"/>
</dbReference>
<gene>
    <name evidence="1" type="ORF">DCAR_023213</name>
    <name evidence="2" type="ORF">DCAR_0622792</name>
</gene>
<keyword evidence="3" id="KW-1185">Reference proteome</keyword>
<accession>A0A164UVK5</accession>
<proteinExistence type="predicted"/>
<evidence type="ECO:0000313" key="3">
    <source>
        <dbReference type="Proteomes" id="UP000077755"/>
    </source>
</evidence>
<organism evidence="1">
    <name type="scientific">Daucus carota subsp. sativus</name>
    <name type="common">Carrot</name>
    <dbReference type="NCBI Taxonomy" id="79200"/>
    <lineage>
        <taxon>Eukaryota</taxon>
        <taxon>Viridiplantae</taxon>
        <taxon>Streptophyta</taxon>
        <taxon>Embryophyta</taxon>
        <taxon>Tracheophyta</taxon>
        <taxon>Spermatophyta</taxon>
        <taxon>Magnoliopsida</taxon>
        <taxon>eudicotyledons</taxon>
        <taxon>Gunneridae</taxon>
        <taxon>Pentapetalae</taxon>
        <taxon>asterids</taxon>
        <taxon>campanulids</taxon>
        <taxon>Apiales</taxon>
        <taxon>Apiaceae</taxon>
        <taxon>Apioideae</taxon>
        <taxon>Scandiceae</taxon>
        <taxon>Daucinae</taxon>
        <taxon>Daucus</taxon>
        <taxon>Daucus sect. Daucus</taxon>
    </lineage>
</organism>
<reference evidence="1" key="1">
    <citation type="journal article" date="2016" name="Nat. Genet.">
        <title>A high-quality carrot genome assembly provides new insights into carotenoid accumulation and asterid genome evolution.</title>
        <authorList>
            <person name="Iorizzo M."/>
            <person name="Ellison S."/>
            <person name="Senalik D."/>
            <person name="Zeng P."/>
            <person name="Satapoomin P."/>
            <person name="Huang J."/>
            <person name="Bowman M."/>
            <person name="Iovene M."/>
            <person name="Sanseverino W."/>
            <person name="Cavagnaro P."/>
            <person name="Yildiz M."/>
            <person name="Macko-Podgorni A."/>
            <person name="Moranska E."/>
            <person name="Grzebelus E."/>
            <person name="Grzebelus D."/>
            <person name="Ashrafi H."/>
            <person name="Zheng Z."/>
            <person name="Cheng S."/>
            <person name="Spooner D."/>
            <person name="Van Deynze A."/>
            <person name="Simon P."/>
        </authorList>
    </citation>
    <scope>NUCLEOTIDE SEQUENCE [LARGE SCALE GENOMIC DNA]</scope>
    <source>
        <tissue evidence="1">Leaf</tissue>
    </source>
</reference>
<reference evidence="2" key="2">
    <citation type="submission" date="2022-03" db="EMBL/GenBank/DDBJ databases">
        <title>Draft title - Genomic analysis of global carrot germplasm unveils the trajectory of domestication and the origin of high carotenoid orange carrot.</title>
        <authorList>
            <person name="Iorizzo M."/>
            <person name="Ellison S."/>
            <person name="Senalik D."/>
            <person name="Macko-Podgorni A."/>
            <person name="Grzebelus D."/>
            <person name="Bostan H."/>
            <person name="Rolling W."/>
            <person name="Curaba J."/>
            <person name="Simon P."/>
        </authorList>
    </citation>
    <scope>NUCLEOTIDE SEQUENCE</scope>
    <source>
        <tissue evidence="2">Leaf</tissue>
    </source>
</reference>
<name>A0A164UVK5_DAUCS</name>
<evidence type="ECO:0000313" key="2">
    <source>
        <dbReference type="EMBL" id="WOH03395.1"/>
    </source>
</evidence>
<sequence length="116" mass="13151">MKSSGAIEQKFIKFFTNAETNSDELALYEDFALKGGEMLVSEFNRSTDFNVYVIGTNLTEIRYPNIVHCMQKKRPRVVSMRNGGLKFVTFVKEDSPLAEDYKAPASFKRACPLVRG</sequence>
<dbReference type="Proteomes" id="UP000077755">
    <property type="component" value="Chromosome 6"/>
</dbReference>
<evidence type="ECO:0000313" key="1">
    <source>
        <dbReference type="EMBL" id="KZM89424.1"/>
    </source>
</evidence>
<protein>
    <submittedName>
        <fullName evidence="1">Uncharacterized protein</fullName>
    </submittedName>
</protein>
<dbReference type="EMBL" id="LNRQ01000006">
    <property type="protein sequence ID" value="KZM89424.1"/>
    <property type="molecule type" value="Genomic_DNA"/>
</dbReference>
<dbReference type="EMBL" id="CP093348">
    <property type="protein sequence ID" value="WOH03395.1"/>
    <property type="molecule type" value="Genomic_DNA"/>
</dbReference>